<protein>
    <submittedName>
        <fullName evidence="1">Unannotated protein</fullName>
    </submittedName>
</protein>
<sequence length="348" mass="37284">MHLQLKPGLVVLPLSNTSVQIGIAPGPTYRLHELSPSMYSFVSLLTTSHTWPQLLQHSGLDESVATGLRNQLANAGLLTMRQHSSTTTQDRDRLDRARLHHDSAAWSLANPLADSRDIMNRRSNAWVEIHGSGRLAFGLAQLLAAAGVGRITASTSRALTEQDCAPLGPLPHHCGQPSHRALMDLLSSHYPSVHRASRPHEPPDVTVIASEAPFVPLDLCDALVSQDRAHLPVVSRGGGFVLGPFVIPGQSACVRCDELIHSDRDATHAWIATAMRTDPSPPQAFDAVLGTLATSFVALNTLAYIDQLVTPQLLNAVATTTLPTGELTVTATTPHPACGCGWPQSERS</sequence>
<dbReference type="EMBL" id="CAEZVF010000113">
    <property type="protein sequence ID" value="CAB4624008.1"/>
    <property type="molecule type" value="Genomic_DNA"/>
</dbReference>
<accession>A0A6J6IHR7</accession>
<gene>
    <name evidence="1" type="ORF">UFOPK1939_00786</name>
</gene>
<evidence type="ECO:0000313" key="1">
    <source>
        <dbReference type="EMBL" id="CAB4624008.1"/>
    </source>
</evidence>
<name>A0A6J6IHR7_9ZZZZ</name>
<dbReference type="GO" id="GO:0008641">
    <property type="term" value="F:ubiquitin-like modifier activating enzyme activity"/>
    <property type="evidence" value="ECO:0007669"/>
    <property type="project" value="InterPro"/>
</dbReference>
<organism evidence="1">
    <name type="scientific">freshwater metagenome</name>
    <dbReference type="NCBI Taxonomy" id="449393"/>
    <lineage>
        <taxon>unclassified sequences</taxon>
        <taxon>metagenomes</taxon>
        <taxon>ecological metagenomes</taxon>
    </lineage>
</organism>
<dbReference type="Gene3D" id="3.40.50.720">
    <property type="entry name" value="NAD(P)-binding Rossmann-like Domain"/>
    <property type="match status" value="1"/>
</dbReference>
<reference evidence="1" key="1">
    <citation type="submission" date="2020-05" db="EMBL/GenBank/DDBJ databases">
        <authorList>
            <person name="Chiriac C."/>
            <person name="Salcher M."/>
            <person name="Ghai R."/>
            <person name="Kavagutti S V."/>
        </authorList>
    </citation>
    <scope>NUCLEOTIDE SEQUENCE</scope>
</reference>
<proteinExistence type="predicted"/>
<dbReference type="AlphaFoldDB" id="A0A6J6IHR7"/>
<dbReference type="InterPro" id="IPR035985">
    <property type="entry name" value="Ubiquitin-activating_enz"/>
</dbReference>
<dbReference type="SUPFAM" id="SSF69572">
    <property type="entry name" value="Activating enzymes of the ubiquitin-like proteins"/>
    <property type="match status" value="1"/>
</dbReference>